<proteinExistence type="predicted"/>
<comment type="caution">
    <text evidence="1">The sequence shown here is derived from an EMBL/GenBank/DDBJ whole genome shotgun (WGS) entry which is preliminary data.</text>
</comment>
<evidence type="ECO:0000313" key="2">
    <source>
        <dbReference type="Proteomes" id="UP000299102"/>
    </source>
</evidence>
<protein>
    <submittedName>
        <fullName evidence="1">Uncharacterized protein</fullName>
    </submittedName>
</protein>
<evidence type="ECO:0000313" key="1">
    <source>
        <dbReference type="EMBL" id="GBP35253.1"/>
    </source>
</evidence>
<name>A0A4C1V922_EUMVA</name>
<organism evidence="1 2">
    <name type="scientific">Eumeta variegata</name>
    <name type="common">Bagworm moth</name>
    <name type="synonym">Eumeta japonica</name>
    <dbReference type="NCBI Taxonomy" id="151549"/>
    <lineage>
        <taxon>Eukaryota</taxon>
        <taxon>Metazoa</taxon>
        <taxon>Ecdysozoa</taxon>
        <taxon>Arthropoda</taxon>
        <taxon>Hexapoda</taxon>
        <taxon>Insecta</taxon>
        <taxon>Pterygota</taxon>
        <taxon>Neoptera</taxon>
        <taxon>Endopterygota</taxon>
        <taxon>Lepidoptera</taxon>
        <taxon>Glossata</taxon>
        <taxon>Ditrysia</taxon>
        <taxon>Tineoidea</taxon>
        <taxon>Psychidae</taxon>
        <taxon>Oiketicinae</taxon>
        <taxon>Eumeta</taxon>
    </lineage>
</organism>
<dbReference type="Proteomes" id="UP000299102">
    <property type="component" value="Unassembled WGS sequence"/>
</dbReference>
<gene>
    <name evidence="1" type="ORF">EVAR_19473_1</name>
</gene>
<dbReference type="EMBL" id="BGZK01000301">
    <property type="protein sequence ID" value="GBP35253.1"/>
    <property type="molecule type" value="Genomic_DNA"/>
</dbReference>
<dbReference type="AlphaFoldDB" id="A0A4C1V922"/>
<accession>A0A4C1V922</accession>
<keyword evidence="2" id="KW-1185">Reference proteome</keyword>
<sequence>MFPYNGNIINLSHSAKSGFSQQSLSLKVIGILLAATNDLNKLEAIFAGVKHAIAKRFYSFDRGPATVITGRRKRND</sequence>
<reference evidence="1 2" key="1">
    <citation type="journal article" date="2019" name="Commun. Biol.">
        <title>The bagworm genome reveals a unique fibroin gene that provides high tensile strength.</title>
        <authorList>
            <person name="Kono N."/>
            <person name="Nakamura H."/>
            <person name="Ohtoshi R."/>
            <person name="Tomita M."/>
            <person name="Numata K."/>
            <person name="Arakawa K."/>
        </authorList>
    </citation>
    <scope>NUCLEOTIDE SEQUENCE [LARGE SCALE GENOMIC DNA]</scope>
</reference>